<gene>
    <name evidence="1" type="ORF">NCTC13100_01418</name>
</gene>
<dbReference type="EMBL" id="UGTI01000001">
    <property type="protein sequence ID" value="SUB78265.1"/>
    <property type="molecule type" value="Genomic_DNA"/>
</dbReference>
<dbReference type="InterPro" id="IPR013418">
    <property type="entry name" value="CRISPR-assoc_prot_Cas7/Csd2"/>
</dbReference>
<dbReference type="InterPro" id="IPR006482">
    <property type="entry name" value="Cas7_Csh2/Csh2"/>
</dbReference>
<accession>A0A379DKJ0</accession>
<name>A0A379DKJ0_9PORP</name>
<evidence type="ECO:0000313" key="2">
    <source>
        <dbReference type="Proteomes" id="UP000254263"/>
    </source>
</evidence>
<reference evidence="1 2" key="1">
    <citation type="submission" date="2018-06" db="EMBL/GenBank/DDBJ databases">
        <authorList>
            <consortium name="Pathogen Informatics"/>
            <person name="Doyle S."/>
        </authorList>
    </citation>
    <scope>NUCLEOTIDE SEQUENCE [LARGE SCALE GENOMIC DNA]</scope>
    <source>
        <strain evidence="1 2">NCTC13100</strain>
    </source>
</reference>
<dbReference type="NCBIfam" id="TIGR02589">
    <property type="entry name" value="cas_Csd2"/>
    <property type="match status" value="1"/>
</dbReference>
<dbReference type="RefSeq" id="WP_018360776.1">
    <property type="nucleotide sequence ID" value="NZ_UGTI01000001.1"/>
</dbReference>
<protein>
    <submittedName>
        <fullName evidence="1">Uncharacterized protein predicted to be involved in DNA repair</fullName>
    </submittedName>
</protein>
<dbReference type="Proteomes" id="UP000254263">
    <property type="component" value="Unassembled WGS sequence"/>
</dbReference>
<dbReference type="AlphaFoldDB" id="A0A379DKJ0"/>
<sequence>MNNKIISNRYEFIFLYDVIDGNPNGDPDGGNTPRTDIETGHGLVTDVCLKRKVRNYIELWAQEQEADIQNTHKLFIRQGSLLNDTLKENAIEVESHPEGKKLKGEEKEKANQASMCHHYYDVRTFGAVMSTGENSAKAGQVRGAIQMTFSRSIDPIFEHEHSITRMAKTNKKEADKAKEGEDGNVANQAMGTKYTVPYGLYCCYGFVTPAFAENTGFTEADLELFWEALENMFETDRSAARGLMSSRRLIIFKHPSKLGNAPAHKLFDLIKIENKTPEKPARSFEDYTITVDWDKFEEYYKTKGIEIIEKL</sequence>
<dbReference type="NCBIfam" id="TIGR01595">
    <property type="entry name" value="cas_CT1132"/>
    <property type="match status" value="1"/>
</dbReference>
<evidence type="ECO:0000313" key="1">
    <source>
        <dbReference type="EMBL" id="SUB78265.1"/>
    </source>
</evidence>
<proteinExistence type="predicted"/>
<dbReference type="GO" id="GO:0043571">
    <property type="term" value="P:maintenance of CRISPR repeat elements"/>
    <property type="evidence" value="ECO:0007669"/>
    <property type="project" value="InterPro"/>
</dbReference>
<organism evidence="1 2">
    <name type="scientific">Porphyromonas macacae</name>
    <dbReference type="NCBI Taxonomy" id="28115"/>
    <lineage>
        <taxon>Bacteria</taxon>
        <taxon>Pseudomonadati</taxon>
        <taxon>Bacteroidota</taxon>
        <taxon>Bacteroidia</taxon>
        <taxon>Bacteroidales</taxon>
        <taxon>Porphyromonadaceae</taxon>
        <taxon>Porphyromonas</taxon>
    </lineage>
</organism>
<dbReference type="Pfam" id="PF05107">
    <property type="entry name" value="Cas_Cas7"/>
    <property type="match status" value="1"/>
</dbReference>